<evidence type="ECO:0000256" key="1">
    <source>
        <dbReference type="SAM" id="SignalP"/>
    </source>
</evidence>
<sequence>MKKETYFKLLLLMVVTFGFTACTINDDEVGYNTTEDLCSKTWVETYATTDHYYCTHKIIFDYDGDAQEVYIYNNMDINGNPLSTVAKTESYNLSWSWYNENHECLVLNYGKNVVLYFDNVWVRNDYLSGKLDGSYVTFINENI</sequence>
<feature type="signal peptide" evidence="1">
    <location>
        <begin position="1"/>
        <end position="21"/>
    </location>
</feature>
<organism evidence="2 3">
    <name type="scientific">Bacteroides luti</name>
    <dbReference type="NCBI Taxonomy" id="1297750"/>
    <lineage>
        <taxon>Bacteria</taxon>
        <taxon>Pseudomonadati</taxon>
        <taxon>Bacteroidota</taxon>
        <taxon>Bacteroidia</taxon>
        <taxon>Bacteroidales</taxon>
        <taxon>Bacteroidaceae</taxon>
        <taxon>Bacteroides</taxon>
    </lineage>
</organism>
<feature type="chain" id="PRO_5012725271" description="Lipocalin-like domain-containing protein" evidence="1">
    <location>
        <begin position="22"/>
        <end position="143"/>
    </location>
</feature>
<reference evidence="2 3" key="1">
    <citation type="submission" date="2016-11" db="EMBL/GenBank/DDBJ databases">
        <authorList>
            <person name="Jaros S."/>
            <person name="Januszkiewicz K."/>
            <person name="Wedrychowicz H."/>
        </authorList>
    </citation>
    <scope>NUCLEOTIDE SEQUENCE [LARGE SCALE GENOMIC DNA]</scope>
    <source>
        <strain evidence="2 3">DSM 26991</strain>
    </source>
</reference>
<evidence type="ECO:0000313" key="3">
    <source>
        <dbReference type="Proteomes" id="UP000184509"/>
    </source>
</evidence>
<evidence type="ECO:0000313" key="2">
    <source>
        <dbReference type="EMBL" id="SHE28639.1"/>
    </source>
</evidence>
<proteinExistence type="predicted"/>
<keyword evidence="3" id="KW-1185">Reference proteome</keyword>
<dbReference type="EMBL" id="FQTV01000001">
    <property type="protein sequence ID" value="SHE28639.1"/>
    <property type="molecule type" value="Genomic_DNA"/>
</dbReference>
<dbReference type="STRING" id="1297750.SAMN05444405_10125"/>
<dbReference type="OrthoDB" id="1048460at2"/>
<name>A0A1M4S8V5_9BACE</name>
<accession>A0A1M4S8V5</accession>
<gene>
    <name evidence="2" type="ORF">SAMN05444405_10125</name>
</gene>
<keyword evidence="1" id="KW-0732">Signal</keyword>
<evidence type="ECO:0008006" key="4">
    <source>
        <dbReference type="Google" id="ProtNLM"/>
    </source>
</evidence>
<dbReference type="Proteomes" id="UP000184509">
    <property type="component" value="Unassembled WGS sequence"/>
</dbReference>
<dbReference type="AlphaFoldDB" id="A0A1M4S8V5"/>
<protein>
    <recommendedName>
        <fullName evidence="4">Lipocalin-like domain-containing protein</fullName>
    </recommendedName>
</protein>
<dbReference type="PROSITE" id="PS51257">
    <property type="entry name" value="PROKAR_LIPOPROTEIN"/>
    <property type="match status" value="1"/>
</dbReference>
<dbReference type="RefSeq" id="WP_073398469.1">
    <property type="nucleotide sequence ID" value="NZ_FQTV01000001.1"/>
</dbReference>